<comment type="caution">
    <text evidence="9">The sequence shown here is derived from an EMBL/GenBank/DDBJ whole genome shotgun (WGS) entry which is preliminary data.</text>
</comment>
<proteinExistence type="predicted"/>
<dbReference type="Pfam" id="PF06422">
    <property type="entry name" value="PDR_CDR"/>
    <property type="match status" value="1"/>
</dbReference>
<protein>
    <submittedName>
        <fullName evidence="9">Unnamed protein product</fullName>
    </submittedName>
</protein>
<evidence type="ECO:0000256" key="1">
    <source>
        <dbReference type="ARBA" id="ARBA00004141"/>
    </source>
</evidence>
<evidence type="ECO:0000313" key="9">
    <source>
        <dbReference type="EMBL" id="GMF41183.1"/>
    </source>
</evidence>
<feature type="transmembrane region" description="Helical" evidence="6">
    <location>
        <begin position="254"/>
        <end position="275"/>
    </location>
</feature>
<gene>
    <name evidence="9" type="ORF">Plil01_001663500</name>
</gene>
<dbReference type="Pfam" id="PF01061">
    <property type="entry name" value="ABC2_membrane"/>
    <property type="match status" value="1"/>
</dbReference>
<organism evidence="9 10">
    <name type="scientific">Phytophthora lilii</name>
    <dbReference type="NCBI Taxonomy" id="2077276"/>
    <lineage>
        <taxon>Eukaryota</taxon>
        <taxon>Sar</taxon>
        <taxon>Stramenopiles</taxon>
        <taxon>Oomycota</taxon>
        <taxon>Peronosporomycetes</taxon>
        <taxon>Peronosporales</taxon>
        <taxon>Peronosporaceae</taxon>
        <taxon>Phytophthora</taxon>
    </lineage>
</organism>
<dbReference type="Gene3D" id="3.40.50.300">
    <property type="entry name" value="P-loop containing nucleotide triphosphate hydrolases"/>
    <property type="match status" value="1"/>
</dbReference>
<dbReference type="OrthoDB" id="66620at2759"/>
<reference evidence="9" key="1">
    <citation type="submission" date="2023-04" db="EMBL/GenBank/DDBJ databases">
        <title>Phytophthora lilii NBRC 32176.</title>
        <authorList>
            <person name="Ichikawa N."/>
            <person name="Sato H."/>
            <person name="Tonouchi N."/>
        </authorList>
    </citation>
    <scope>NUCLEOTIDE SEQUENCE</scope>
    <source>
        <strain evidence="9">NBRC 32176</strain>
    </source>
</reference>
<dbReference type="InterPro" id="IPR013525">
    <property type="entry name" value="ABC2_TM"/>
</dbReference>
<keyword evidence="2" id="KW-0813">Transport</keyword>
<dbReference type="InterPro" id="IPR010929">
    <property type="entry name" value="PDR_CDR_ABC"/>
</dbReference>
<keyword evidence="5 6" id="KW-0472">Membrane</keyword>
<feature type="transmembrane region" description="Helical" evidence="6">
    <location>
        <begin position="469"/>
        <end position="491"/>
    </location>
</feature>
<dbReference type="GO" id="GO:0005524">
    <property type="term" value="F:ATP binding"/>
    <property type="evidence" value="ECO:0007669"/>
    <property type="project" value="InterPro"/>
</dbReference>
<dbReference type="AlphaFoldDB" id="A0A9W6XM11"/>
<feature type="transmembrane region" description="Helical" evidence="6">
    <location>
        <begin position="364"/>
        <end position="382"/>
    </location>
</feature>
<dbReference type="Proteomes" id="UP001165083">
    <property type="component" value="Unassembled WGS sequence"/>
</dbReference>
<comment type="subcellular location">
    <subcellularLocation>
        <location evidence="1">Membrane</location>
        <topology evidence="1">Multi-pass membrane protein</topology>
    </subcellularLocation>
</comment>
<evidence type="ECO:0000259" key="8">
    <source>
        <dbReference type="Pfam" id="PF06422"/>
    </source>
</evidence>
<keyword evidence="4 6" id="KW-1133">Transmembrane helix</keyword>
<dbReference type="EMBL" id="BSXW01002182">
    <property type="protein sequence ID" value="GMF41183.1"/>
    <property type="molecule type" value="Genomic_DNA"/>
</dbReference>
<dbReference type="InterPro" id="IPR027417">
    <property type="entry name" value="P-loop_NTPase"/>
</dbReference>
<evidence type="ECO:0000313" key="10">
    <source>
        <dbReference type="Proteomes" id="UP001165083"/>
    </source>
</evidence>
<feature type="transmembrane region" description="Helical" evidence="6">
    <location>
        <begin position="223"/>
        <end position="242"/>
    </location>
</feature>
<evidence type="ECO:0000256" key="2">
    <source>
        <dbReference type="ARBA" id="ARBA00022448"/>
    </source>
</evidence>
<feature type="domain" description="ABC-2 type transporter transmembrane" evidence="7">
    <location>
        <begin position="203"/>
        <end position="414"/>
    </location>
</feature>
<feature type="transmembrane region" description="Helical" evidence="6">
    <location>
        <begin position="335"/>
        <end position="357"/>
    </location>
</feature>
<accession>A0A9W6XM11</accession>
<evidence type="ECO:0000259" key="7">
    <source>
        <dbReference type="Pfam" id="PF01061"/>
    </source>
</evidence>
<feature type="transmembrane region" description="Helical" evidence="6">
    <location>
        <begin position="296"/>
        <end position="323"/>
    </location>
</feature>
<name>A0A9W6XM11_9STRA</name>
<sequence>MRAIADQIIRGRSQAQMKRLTIGVELAAQPSVLFLDEPTSGLDAHSAKVIMDGVRKVADSGRTIVCTIHQPSSDVFFLFDSLLLLKRGGEMVFFGELDNAQPDERECGHLIDYFEAIPEVARLPEGQNPATWMLECIGAGVAAAAENSTANSAASINFVEHFRESPEQAALIGSMEQPGVAIPAPGEVGELNFSNKRAATPSTQLRVLVGRFMTMYWRTPSYNLTRFIVAVGLGSVFGLVLVNGEYTTYQGLNAAVGVIFMTTQYNGIAAYVGALPFTAHERAPYYRERASQTYNALWYFVGATVAEIPYVFFSGFLFTVLFYPLMGFTSVTTGVLYWLNLSLFVLMQTYLGQLLVYALPSVEVAAIVGVLVNATFLLFSGFNPPAGALPAGYRWLYRLVPHRYSLSILISLLFGECSQAPTFDAASQTFVGGGPELGCQPLQSTPLRVGRRTVKGYVEQVFNMRRDELWSNFGCVLAFLAVFRALSLLALRYVNHQKR</sequence>
<evidence type="ECO:0000256" key="6">
    <source>
        <dbReference type="SAM" id="Phobius"/>
    </source>
</evidence>
<evidence type="ECO:0000256" key="4">
    <source>
        <dbReference type="ARBA" id="ARBA00022989"/>
    </source>
</evidence>
<dbReference type="GO" id="GO:0140359">
    <property type="term" value="F:ABC-type transporter activity"/>
    <property type="evidence" value="ECO:0007669"/>
    <property type="project" value="InterPro"/>
</dbReference>
<keyword evidence="3 6" id="KW-0812">Transmembrane</keyword>
<dbReference type="PANTHER" id="PTHR19241">
    <property type="entry name" value="ATP-BINDING CASSETTE TRANSPORTER"/>
    <property type="match status" value="1"/>
</dbReference>
<dbReference type="SUPFAM" id="SSF52540">
    <property type="entry name" value="P-loop containing nucleoside triphosphate hydrolases"/>
    <property type="match status" value="1"/>
</dbReference>
<feature type="domain" description="CDR ABC transporter" evidence="8">
    <location>
        <begin position="450"/>
        <end position="498"/>
    </location>
</feature>
<evidence type="ECO:0000256" key="3">
    <source>
        <dbReference type="ARBA" id="ARBA00022692"/>
    </source>
</evidence>
<dbReference type="GO" id="GO:0016020">
    <property type="term" value="C:membrane"/>
    <property type="evidence" value="ECO:0007669"/>
    <property type="project" value="UniProtKB-SubCell"/>
</dbReference>
<keyword evidence="10" id="KW-1185">Reference proteome</keyword>
<evidence type="ECO:0000256" key="5">
    <source>
        <dbReference type="ARBA" id="ARBA00023136"/>
    </source>
</evidence>